<dbReference type="GO" id="GO:0006516">
    <property type="term" value="P:glycoprotein catabolic process"/>
    <property type="evidence" value="ECO:0007669"/>
    <property type="project" value="TreeGrafter"/>
</dbReference>
<feature type="domain" description="Glycosyl hydrolase family 92 N-terminal" evidence="2">
    <location>
        <begin position="30"/>
        <end position="266"/>
    </location>
</feature>
<dbReference type="InterPro" id="IPR005887">
    <property type="entry name" value="GH92_a_mannosidase_put"/>
</dbReference>
<dbReference type="AlphaFoldDB" id="K1TIV5"/>
<dbReference type="Gene3D" id="1.20.1610.10">
    <property type="entry name" value="alpha-1,2-mannosidases domains"/>
    <property type="match status" value="1"/>
</dbReference>
<dbReference type="Gene3D" id="1.20.1050.60">
    <property type="entry name" value="alpha-1,2-mannosidase"/>
    <property type="match status" value="1"/>
</dbReference>
<dbReference type="GO" id="GO:0000224">
    <property type="term" value="F:peptide-N4-(N-acetyl-beta-glucosaminyl)asparagine amidase activity"/>
    <property type="evidence" value="ECO:0007669"/>
    <property type="project" value="TreeGrafter"/>
</dbReference>
<dbReference type="EMBL" id="AJWY01006206">
    <property type="protein sequence ID" value="EKC67494.1"/>
    <property type="molecule type" value="Genomic_DNA"/>
</dbReference>
<dbReference type="PANTHER" id="PTHR12143:SF43">
    <property type="entry name" value="PUTATIVE-RELATED"/>
    <property type="match status" value="1"/>
</dbReference>
<gene>
    <name evidence="3" type="ORF">LEA_09271</name>
</gene>
<dbReference type="PANTHER" id="PTHR12143">
    <property type="entry name" value="PEPTIDE N-GLYCANASE PNGASE -RELATED"/>
    <property type="match status" value="1"/>
</dbReference>
<dbReference type="Gene3D" id="3.30.2080.10">
    <property type="entry name" value="GH92 mannosidase domain"/>
    <property type="match status" value="1"/>
</dbReference>
<organism evidence="3">
    <name type="scientific">human gut metagenome</name>
    <dbReference type="NCBI Taxonomy" id="408170"/>
    <lineage>
        <taxon>unclassified sequences</taxon>
        <taxon>metagenomes</taxon>
        <taxon>organismal metagenomes</taxon>
    </lineage>
</organism>
<dbReference type="GO" id="GO:0005634">
    <property type="term" value="C:nucleus"/>
    <property type="evidence" value="ECO:0007669"/>
    <property type="project" value="TreeGrafter"/>
</dbReference>
<dbReference type="Pfam" id="PF07971">
    <property type="entry name" value="Glyco_hydro_92"/>
    <property type="match status" value="1"/>
</dbReference>
<dbReference type="GO" id="GO:0005975">
    <property type="term" value="P:carbohydrate metabolic process"/>
    <property type="evidence" value="ECO:0007669"/>
    <property type="project" value="InterPro"/>
</dbReference>
<sequence length="725" mass="82642">MKKTFESLLAVLFVLCGSASFGAEKAPVDYVNMFIGSCGPHVTEYGGTTPAVSDPFGMTQWCAATRLNKISATMYHHADDRLIGFMGTHQPAIWMGDYGYFTMMPQSGALRTDPEQRAVPLERDTECGTPYYYTVSHTEPDGSRIRTEFTATSRSSFFRFAYADSGAPMLMIEAGRMCEGGGIEIIPERNEIRLYNKERFDAHLGPRLYRFACYYVLRFSEPFADFGTWADGTVSEGRRSDAAPNVGGYVRFASDVRTVEVRIGSSFIDYAQAADNLDREIGRERTFEQVKASGRDRWNRELSRVLIKGASEDDLTVFYTAFFRTLQYPREFSEYGRYYSPFDERIHEGTSYTAYSLWDTFRAQHPWLQLVQSERVDAMVRSLVQMYEESGWIPKWANPTFTNIMIGTHADAVIADAYVNGFRGYDLEAAYRAIRKDAFTPPTRDEHYRWGDRDFWNGGYEARAGLTHYMKAGYVASDRTDESVASTLEYALDDYCIAQMAKGLGHMEDYRVLMERSRNYRNLYNPQTGFFQARRSSGEWDADDVGFTEGANWTYRFCVMQDVPGLIELMGGRDAFVKALDENFDKGHYRHDNEPGHHYVYLYAHCDRLDKIQTRLPGILAANYRNSPDGLSGNDDLGQMSAWYIFSVMGFYPLTPASGEYALGIPAFEGFELALSNGNRLKIVARDRKKHQTMEVVRFNGKRLDRPFIPVREIMQGGVLEFSTK</sequence>
<dbReference type="Pfam" id="PF17678">
    <property type="entry name" value="Glyco_hydro_92N"/>
    <property type="match status" value="1"/>
</dbReference>
<reference evidence="3" key="1">
    <citation type="journal article" date="2013" name="Environ. Microbiol.">
        <title>Microbiota from the distal guts of lean and obese adolescents exhibit partial functional redundancy besides clear differences in community structure.</title>
        <authorList>
            <person name="Ferrer M."/>
            <person name="Ruiz A."/>
            <person name="Lanza F."/>
            <person name="Haange S.B."/>
            <person name="Oberbach A."/>
            <person name="Till H."/>
            <person name="Bargiela R."/>
            <person name="Campoy C."/>
            <person name="Segura M.T."/>
            <person name="Richter M."/>
            <person name="von Bergen M."/>
            <person name="Seifert J."/>
            <person name="Suarez A."/>
        </authorList>
    </citation>
    <scope>NUCLEOTIDE SEQUENCE</scope>
</reference>
<proteinExistence type="predicted"/>
<dbReference type="GO" id="GO:0030246">
    <property type="term" value="F:carbohydrate binding"/>
    <property type="evidence" value="ECO:0007669"/>
    <property type="project" value="InterPro"/>
</dbReference>
<accession>K1TIV5</accession>
<protein>
    <submittedName>
        <fullName evidence="3">Alpha-1,2-mannosidase family protein</fullName>
    </submittedName>
</protein>
<dbReference type="Gene3D" id="2.70.98.10">
    <property type="match status" value="1"/>
</dbReference>
<name>K1TIV5_9ZZZZ</name>
<evidence type="ECO:0000313" key="3">
    <source>
        <dbReference type="EMBL" id="EKC67494.1"/>
    </source>
</evidence>
<dbReference type="InterPro" id="IPR008928">
    <property type="entry name" value="6-hairpin_glycosidase_sf"/>
</dbReference>
<dbReference type="NCBIfam" id="TIGR01180">
    <property type="entry name" value="aman2_put"/>
    <property type="match status" value="1"/>
</dbReference>
<dbReference type="GO" id="GO:0005829">
    <property type="term" value="C:cytosol"/>
    <property type="evidence" value="ECO:0007669"/>
    <property type="project" value="TreeGrafter"/>
</dbReference>
<dbReference type="FunFam" id="1.20.1050.60:FF:000001">
    <property type="entry name" value="Putative alpha-1,2-mannosidase"/>
    <property type="match status" value="1"/>
</dbReference>
<feature type="domain" description="Glycosyl hydrolase family 92" evidence="1">
    <location>
        <begin position="272"/>
        <end position="723"/>
    </location>
</feature>
<evidence type="ECO:0000259" key="2">
    <source>
        <dbReference type="Pfam" id="PF17678"/>
    </source>
</evidence>
<dbReference type="InterPro" id="IPR014718">
    <property type="entry name" value="GH-type_carb-bd"/>
</dbReference>
<dbReference type="InterPro" id="IPR012939">
    <property type="entry name" value="Glyco_hydro_92"/>
</dbReference>
<dbReference type="InterPro" id="IPR041371">
    <property type="entry name" value="GH92_N"/>
</dbReference>
<dbReference type="SUPFAM" id="SSF48208">
    <property type="entry name" value="Six-hairpin glycosidases"/>
    <property type="match status" value="1"/>
</dbReference>
<evidence type="ECO:0000259" key="1">
    <source>
        <dbReference type="Pfam" id="PF07971"/>
    </source>
</evidence>
<comment type="caution">
    <text evidence="3">The sequence shown here is derived from an EMBL/GenBank/DDBJ whole genome shotgun (WGS) entry which is preliminary data.</text>
</comment>
<dbReference type="InterPro" id="IPR050883">
    <property type="entry name" value="PNGase"/>
</dbReference>